<keyword evidence="1" id="KW-0723">Serine/threonine-protein kinase</keyword>
<dbReference type="CDD" id="cd10787">
    <property type="entry name" value="LamB_YcsF_like"/>
    <property type="match status" value="1"/>
</dbReference>
<accession>A0A1E5CLV7</accession>
<dbReference type="Pfam" id="PF03746">
    <property type="entry name" value="LamB_YcsF"/>
    <property type="match status" value="1"/>
</dbReference>
<comment type="caution">
    <text evidence="6">The sequence shown here is derived from an EMBL/GenBank/DDBJ whole genome shotgun (WGS) entry which is preliminary data.</text>
</comment>
<dbReference type="GO" id="GO:0005524">
    <property type="term" value="F:ATP binding"/>
    <property type="evidence" value="ECO:0007669"/>
    <property type="project" value="UniProtKB-KW"/>
</dbReference>
<name>A0A1E5CLV7_9VIBR</name>
<dbReference type="InterPro" id="IPR004166">
    <property type="entry name" value="a-kinase_dom"/>
</dbReference>
<evidence type="ECO:0000256" key="1">
    <source>
        <dbReference type="ARBA" id="ARBA00022527"/>
    </source>
</evidence>
<evidence type="ECO:0000256" key="2">
    <source>
        <dbReference type="ARBA" id="ARBA00022679"/>
    </source>
</evidence>
<evidence type="ECO:0000259" key="5">
    <source>
        <dbReference type="PROSITE" id="PS51158"/>
    </source>
</evidence>
<organism evidence="6 7">
    <name type="scientific">Vibrio genomosp. F6 str. FF-238</name>
    <dbReference type="NCBI Taxonomy" id="1191298"/>
    <lineage>
        <taxon>Bacteria</taxon>
        <taxon>Pseudomonadati</taxon>
        <taxon>Pseudomonadota</taxon>
        <taxon>Gammaproteobacteria</taxon>
        <taxon>Vibrionales</taxon>
        <taxon>Vibrionaceae</taxon>
        <taxon>Vibrio</taxon>
    </lineage>
</organism>
<dbReference type="GO" id="GO:0004674">
    <property type="term" value="F:protein serine/threonine kinase activity"/>
    <property type="evidence" value="ECO:0007669"/>
    <property type="project" value="UniProtKB-KW"/>
</dbReference>
<proteinExistence type="predicted"/>
<dbReference type="AlphaFoldDB" id="A0A1E5CLV7"/>
<keyword evidence="3" id="KW-0547">Nucleotide-binding</keyword>
<dbReference type="GO" id="GO:0005975">
    <property type="term" value="P:carbohydrate metabolic process"/>
    <property type="evidence" value="ECO:0007669"/>
    <property type="project" value="InterPro"/>
</dbReference>
<sequence length="253" mass="27752">MRVLISLNRPKITLNCDMGESYGHWTMGADEQIMPWVDMANIACGFHASDPQVMAKTIALAKHYRVDVGAHPAYHDLQGFGRRSIPHTCAQITELVAYQVGALLGIANLKNAKLKYVKPHGALYNDMIADKAIFEAIVEAVSLFGLPLMTLATPNNQIYLDIADKYDVPLLFEAFADRAYQANGSLVPRNQTGAVYHNADDIFNQAMQLSNYGSVTTLSGETLQLEVDTLCVHGDNPTSIALIQRLSQALTQT</sequence>
<dbReference type="Gene3D" id="3.20.20.370">
    <property type="entry name" value="Glycoside hydrolase/deacetylase"/>
    <property type="match status" value="1"/>
</dbReference>
<dbReference type="PROSITE" id="PS51158">
    <property type="entry name" value="ALPHA_KINASE"/>
    <property type="match status" value="1"/>
</dbReference>
<keyword evidence="7" id="KW-1185">Reference proteome</keyword>
<keyword evidence="2" id="KW-0808">Transferase</keyword>
<evidence type="ECO:0000256" key="3">
    <source>
        <dbReference type="ARBA" id="ARBA00022741"/>
    </source>
</evidence>
<dbReference type="InterPro" id="IPR011330">
    <property type="entry name" value="Glyco_hydro/deAcase_b/a-brl"/>
</dbReference>
<dbReference type="RefSeq" id="WP_050988744.1">
    <property type="nucleotide sequence ID" value="NZ_AJYW02000310.1"/>
</dbReference>
<evidence type="ECO:0000313" key="7">
    <source>
        <dbReference type="Proteomes" id="UP000094165"/>
    </source>
</evidence>
<protein>
    <recommendedName>
        <fullName evidence="5">Alpha-type protein kinase domain-containing protein</fullName>
    </recommendedName>
</protein>
<dbReference type="NCBIfam" id="NF003814">
    <property type="entry name" value="PRK05406.1-3"/>
    <property type="match status" value="1"/>
</dbReference>
<reference evidence="6 7" key="1">
    <citation type="journal article" date="2012" name="Science">
        <title>Ecological populations of bacteria act as socially cohesive units of antibiotic production and resistance.</title>
        <authorList>
            <person name="Cordero O.X."/>
            <person name="Wildschutte H."/>
            <person name="Kirkup B."/>
            <person name="Proehl S."/>
            <person name="Ngo L."/>
            <person name="Hussain F."/>
            <person name="Le Roux F."/>
            <person name="Mincer T."/>
            <person name="Polz M.F."/>
        </authorList>
    </citation>
    <scope>NUCLEOTIDE SEQUENCE [LARGE SCALE GENOMIC DNA]</scope>
    <source>
        <strain evidence="6 7">FF-238</strain>
    </source>
</reference>
<dbReference type="EMBL" id="AJYW02000310">
    <property type="protein sequence ID" value="OEE70441.1"/>
    <property type="molecule type" value="Genomic_DNA"/>
</dbReference>
<feature type="domain" description="Alpha-type protein kinase" evidence="5">
    <location>
        <begin position="1"/>
        <end position="109"/>
    </location>
</feature>
<evidence type="ECO:0000313" key="6">
    <source>
        <dbReference type="EMBL" id="OEE70441.1"/>
    </source>
</evidence>
<dbReference type="Proteomes" id="UP000094165">
    <property type="component" value="Unassembled WGS sequence"/>
</dbReference>
<gene>
    <name evidence="6" type="ORF">A130_08895</name>
</gene>
<evidence type="ECO:0000256" key="4">
    <source>
        <dbReference type="ARBA" id="ARBA00022777"/>
    </source>
</evidence>
<dbReference type="PANTHER" id="PTHR30292:SF0">
    <property type="entry name" value="5-OXOPROLINASE SUBUNIT A"/>
    <property type="match status" value="1"/>
</dbReference>
<dbReference type="InterPro" id="IPR005501">
    <property type="entry name" value="LamB/YcsF/PxpA-like"/>
</dbReference>
<dbReference type="SUPFAM" id="SSF88713">
    <property type="entry name" value="Glycoside hydrolase/deacetylase"/>
    <property type="match status" value="1"/>
</dbReference>
<keyword evidence="4" id="KW-0418">Kinase</keyword>
<dbReference type="NCBIfam" id="NF003816">
    <property type="entry name" value="PRK05406.1-5"/>
    <property type="match status" value="1"/>
</dbReference>
<dbReference type="PANTHER" id="PTHR30292">
    <property type="entry name" value="UNCHARACTERIZED PROTEIN YBGL-RELATED"/>
    <property type="match status" value="1"/>
</dbReference>